<evidence type="ECO:0000256" key="12">
    <source>
        <dbReference type="SAM" id="Phobius"/>
    </source>
</evidence>
<comment type="caution">
    <text evidence="14">The sequence shown here is derived from an EMBL/GenBank/DDBJ whole genome shotgun (WGS) entry which is preliminary data.</text>
</comment>
<feature type="domain" description="Fringe-like glycosyltransferase" evidence="13">
    <location>
        <begin position="174"/>
        <end position="278"/>
    </location>
</feature>
<evidence type="ECO:0000313" key="15">
    <source>
        <dbReference type="Proteomes" id="UP000243515"/>
    </source>
</evidence>
<keyword evidence="5" id="KW-0328">Glycosyltransferase</keyword>
<dbReference type="InterPro" id="IPR003378">
    <property type="entry name" value="Fringe-like_glycosylTrfase"/>
</dbReference>
<evidence type="ECO:0000256" key="7">
    <source>
        <dbReference type="ARBA" id="ARBA00022692"/>
    </source>
</evidence>
<proteinExistence type="inferred from homology"/>
<dbReference type="InterPro" id="IPR026050">
    <property type="entry name" value="C1GALT1/C1GALT1_chp1"/>
</dbReference>
<evidence type="ECO:0000256" key="10">
    <source>
        <dbReference type="ARBA" id="ARBA00022989"/>
    </source>
</evidence>
<dbReference type="EC" id="2.4.1.122" evidence="4"/>
<comment type="pathway">
    <text evidence="2">Protein modification; protein glycosylation.</text>
</comment>
<evidence type="ECO:0000256" key="6">
    <source>
        <dbReference type="ARBA" id="ARBA00022679"/>
    </source>
</evidence>
<evidence type="ECO:0000256" key="5">
    <source>
        <dbReference type="ARBA" id="ARBA00022676"/>
    </source>
</evidence>
<reference evidence="14 15" key="1">
    <citation type="journal article" date="2015" name="Environ. Microbiol.">
        <title>Metagenome sequence of Elaphomyces granulatus from sporocarp tissue reveals Ascomycota ectomycorrhizal fingerprints of genome expansion and a Proteobacteria-rich microbiome.</title>
        <authorList>
            <person name="Quandt C.A."/>
            <person name="Kohler A."/>
            <person name="Hesse C.N."/>
            <person name="Sharpton T.J."/>
            <person name="Martin F."/>
            <person name="Spatafora J.W."/>
        </authorList>
    </citation>
    <scope>NUCLEOTIDE SEQUENCE [LARGE SCALE GENOMIC DNA]</scope>
    <source>
        <strain evidence="14 15">OSC145934</strain>
    </source>
</reference>
<evidence type="ECO:0000256" key="11">
    <source>
        <dbReference type="ARBA" id="ARBA00023136"/>
    </source>
</evidence>
<comment type="similarity">
    <text evidence="3">Belongs to the glycosyltransferase 31 family. Beta3-Gal-T subfamily.</text>
</comment>
<keyword evidence="15" id="KW-1185">Reference proteome</keyword>
<dbReference type="GO" id="GO:0000166">
    <property type="term" value="F:nucleotide binding"/>
    <property type="evidence" value="ECO:0007669"/>
    <property type="project" value="UniProtKB-KW"/>
</dbReference>
<gene>
    <name evidence="14" type="ORF">Egran_04751</name>
</gene>
<evidence type="ECO:0000256" key="1">
    <source>
        <dbReference type="ARBA" id="ARBA00004606"/>
    </source>
</evidence>
<evidence type="ECO:0000256" key="9">
    <source>
        <dbReference type="ARBA" id="ARBA00022968"/>
    </source>
</evidence>
<dbReference type="OrthoDB" id="414175at2759"/>
<sequence>MRRRHCRSPGWVSLVTPVLGLLLILYHFPRQSSVPQASLLDESLENSNAVPCPPMPGIENILIVLKTGVTEALDKVPVHFRTTFRCVPNYAVFSDFKEEIEGVRVHDVLQHVSNEVKQKVSDFDLYNRVQLFGRKGLVAADTMAEVNGPRGMPNNPGWRLDKWKFLPMIDEALRISPNSSWYVFMETDTYLVIPNLITWLSGLDPEEPYYLGTETQIADVTFAHGGSGVILSKPAMQFVSYLHATWPTEVDEYVHAHWAGDCVLGKILAEAGVNLTFSWPMLQNSRLGELDSLADIFYRRPWCYPAVGYHHLSIDEIWDMWRFDQDWFQKRQNDILLHCDVFMERIHPKLTATPRKDWDNLCLDTDEVRNNTGSLSDCEAQCHQDPECLQYSYRPNNAEQRCCTSKSPRLGVSRTGVQSGWMMRRINMLVNRVGVCTEPEWVW</sequence>
<feature type="transmembrane region" description="Helical" evidence="12">
    <location>
        <begin position="12"/>
        <end position="29"/>
    </location>
</feature>
<keyword evidence="6" id="KW-0808">Transferase</keyword>
<name>A0A232LTS4_9EURO</name>
<dbReference type="AlphaFoldDB" id="A0A232LTS4"/>
<protein>
    <recommendedName>
        <fullName evidence="4">N-acetylgalactosaminide beta-1,3-galactosyltransferase</fullName>
        <ecNumber evidence="4">2.4.1.122</ecNumber>
    </recommendedName>
</protein>
<dbReference type="PANTHER" id="PTHR23033">
    <property type="entry name" value="BETA1,3-GALACTOSYLTRANSFERASE"/>
    <property type="match status" value="1"/>
</dbReference>
<keyword evidence="10 12" id="KW-1133">Transmembrane helix</keyword>
<keyword evidence="11 12" id="KW-0472">Membrane</keyword>
<dbReference type="GO" id="GO:0016020">
    <property type="term" value="C:membrane"/>
    <property type="evidence" value="ECO:0007669"/>
    <property type="project" value="UniProtKB-SubCell"/>
</dbReference>
<keyword evidence="9" id="KW-0735">Signal-anchor</keyword>
<dbReference type="GO" id="GO:0016263">
    <property type="term" value="F:glycoprotein-N-acetylgalactosamine 3-beta-galactosyltransferase activity"/>
    <property type="evidence" value="ECO:0007669"/>
    <property type="project" value="UniProtKB-EC"/>
</dbReference>
<keyword evidence="8" id="KW-0547">Nucleotide-binding</keyword>
<dbReference type="EMBL" id="NPHW01004824">
    <property type="protein sequence ID" value="OXV07484.1"/>
    <property type="molecule type" value="Genomic_DNA"/>
</dbReference>
<dbReference type="Proteomes" id="UP000243515">
    <property type="component" value="Unassembled WGS sequence"/>
</dbReference>
<evidence type="ECO:0000256" key="4">
    <source>
        <dbReference type="ARBA" id="ARBA00012557"/>
    </source>
</evidence>
<dbReference type="Gene3D" id="3.90.550.50">
    <property type="match status" value="1"/>
</dbReference>
<keyword evidence="7 12" id="KW-0812">Transmembrane</keyword>
<evidence type="ECO:0000256" key="2">
    <source>
        <dbReference type="ARBA" id="ARBA00004922"/>
    </source>
</evidence>
<organism evidence="14 15">
    <name type="scientific">Elaphomyces granulatus</name>
    <dbReference type="NCBI Taxonomy" id="519963"/>
    <lineage>
        <taxon>Eukaryota</taxon>
        <taxon>Fungi</taxon>
        <taxon>Dikarya</taxon>
        <taxon>Ascomycota</taxon>
        <taxon>Pezizomycotina</taxon>
        <taxon>Eurotiomycetes</taxon>
        <taxon>Eurotiomycetidae</taxon>
        <taxon>Eurotiales</taxon>
        <taxon>Elaphomycetaceae</taxon>
        <taxon>Elaphomyces</taxon>
    </lineage>
</organism>
<evidence type="ECO:0000256" key="3">
    <source>
        <dbReference type="ARBA" id="ARBA00006462"/>
    </source>
</evidence>
<evidence type="ECO:0000313" key="14">
    <source>
        <dbReference type="EMBL" id="OXV07484.1"/>
    </source>
</evidence>
<accession>A0A232LTS4</accession>
<comment type="subcellular location">
    <subcellularLocation>
        <location evidence="1">Membrane</location>
        <topology evidence="1">Single-pass type II membrane protein</topology>
    </subcellularLocation>
</comment>
<dbReference type="PANTHER" id="PTHR23033:SF47">
    <property type="entry name" value="APPLE DOMAIN-CONTAINING PROTEIN-RELATED"/>
    <property type="match status" value="1"/>
</dbReference>
<evidence type="ECO:0000256" key="8">
    <source>
        <dbReference type="ARBA" id="ARBA00022741"/>
    </source>
</evidence>
<dbReference type="Pfam" id="PF02434">
    <property type="entry name" value="Fringe"/>
    <property type="match status" value="1"/>
</dbReference>
<evidence type="ECO:0000259" key="13">
    <source>
        <dbReference type="Pfam" id="PF02434"/>
    </source>
</evidence>